<dbReference type="InterPro" id="IPR003362">
    <property type="entry name" value="Bact_transf"/>
</dbReference>
<dbReference type="PANTHER" id="PTHR30576:SF0">
    <property type="entry name" value="UNDECAPRENYL-PHOSPHATE N-ACETYLGALACTOSAMINYL 1-PHOSPHATE TRANSFERASE-RELATED"/>
    <property type="match status" value="1"/>
</dbReference>
<evidence type="ECO:0000256" key="2">
    <source>
        <dbReference type="SAM" id="Phobius"/>
    </source>
</evidence>
<protein>
    <submittedName>
        <fullName evidence="4">Sugar transferase</fullName>
    </submittedName>
</protein>
<dbReference type="GO" id="GO:0016740">
    <property type="term" value="F:transferase activity"/>
    <property type="evidence" value="ECO:0007669"/>
    <property type="project" value="UniProtKB-KW"/>
</dbReference>
<feature type="domain" description="Bacterial sugar transferase" evidence="3">
    <location>
        <begin position="145"/>
        <end position="326"/>
    </location>
</feature>
<dbReference type="PANTHER" id="PTHR30576">
    <property type="entry name" value="COLANIC BIOSYNTHESIS UDP-GLUCOSE LIPID CARRIER TRANSFERASE"/>
    <property type="match status" value="1"/>
</dbReference>
<name>A0ABT3REV0_9BACT</name>
<keyword evidence="2" id="KW-0812">Transmembrane</keyword>
<evidence type="ECO:0000259" key="3">
    <source>
        <dbReference type="Pfam" id="PF02397"/>
    </source>
</evidence>
<keyword evidence="2" id="KW-0472">Membrane</keyword>
<keyword evidence="4" id="KW-0808">Transferase</keyword>
<sequence length="331" mass="37927">MEIYLPPKTISKSLVLRDPQQYGVKRKKCLIIYPGDIASEFLKEPGLTNFYTVDCWDGTAKTDFATTLSSAKYDVVLLDPSSNITLDKSQLKFINDLRVKQVSVYNLASFHENFTKRIPLAHFKSWLINSDMFFVSSRQAFLIQKRFIDMLMSLILAPFALFLVLLAIVGIKCTSKGPAFFIQNRVGMKGRTFKIFKLRTMYHTPESTNNSHTVVNDVRITPIGRILRKTKIDELPQLYNILCGHMSLIGPRPEKEEIVAKLVDDAPYYNLRHSIRPGVTGWAQVNYPTATPEHNMQKLEYDLFYVKNASLILDFKILIQTVRVVFTMNSL</sequence>
<accession>A0ABT3REV0</accession>
<gene>
    <name evidence="4" type="ORF">OO017_08260</name>
</gene>
<dbReference type="Pfam" id="PF02397">
    <property type="entry name" value="Bac_transf"/>
    <property type="match status" value="1"/>
</dbReference>
<evidence type="ECO:0000313" key="5">
    <source>
        <dbReference type="Proteomes" id="UP001207228"/>
    </source>
</evidence>
<comment type="similarity">
    <text evidence="1">Belongs to the bacterial sugar transferase family.</text>
</comment>
<keyword evidence="2" id="KW-1133">Transmembrane helix</keyword>
<dbReference type="Proteomes" id="UP001207228">
    <property type="component" value="Unassembled WGS sequence"/>
</dbReference>
<keyword evidence="5" id="KW-1185">Reference proteome</keyword>
<proteinExistence type="inferred from homology"/>
<organism evidence="4 5">
    <name type="scientific">Pontibacter anaerobius</name>
    <dbReference type="NCBI Taxonomy" id="2993940"/>
    <lineage>
        <taxon>Bacteria</taxon>
        <taxon>Pseudomonadati</taxon>
        <taxon>Bacteroidota</taxon>
        <taxon>Cytophagia</taxon>
        <taxon>Cytophagales</taxon>
        <taxon>Hymenobacteraceae</taxon>
        <taxon>Pontibacter</taxon>
    </lineage>
</organism>
<dbReference type="RefSeq" id="WP_266052001.1">
    <property type="nucleotide sequence ID" value="NZ_JAPFQO010000005.1"/>
</dbReference>
<reference evidence="4 5" key="1">
    <citation type="submission" date="2022-11" db="EMBL/GenBank/DDBJ databases">
        <title>The characterization of three novel Bacteroidetes species and genomic analysis of their roles in tidal elemental geochemical cycles.</title>
        <authorList>
            <person name="Ma K.-J."/>
        </authorList>
    </citation>
    <scope>NUCLEOTIDE SEQUENCE [LARGE SCALE GENOMIC DNA]</scope>
    <source>
        <strain evidence="4 5">M82</strain>
    </source>
</reference>
<feature type="transmembrane region" description="Helical" evidence="2">
    <location>
        <begin position="147"/>
        <end position="171"/>
    </location>
</feature>
<comment type="caution">
    <text evidence="4">The sequence shown here is derived from an EMBL/GenBank/DDBJ whole genome shotgun (WGS) entry which is preliminary data.</text>
</comment>
<evidence type="ECO:0000313" key="4">
    <source>
        <dbReference type="EMBL" id="MCX2739933.1"/>
    </source>
</evidence>
<dbReference type="EMBL" id="JAPFQO010000005">
    <property type="protein sequence ID" value="MCX2739933.1"/>
    <property type="molecule type" value="Genomic_DNA"/>
</dbReference>
<evidence type="ECO:0000256" key="1">
    <source>
        <dbReference type="ARBA" id="ARBA00006464"/>
    </source>
</evidence>